<dbReference type="AlphaFoldDB" id="A0A0W0VMA8"/>
<name>A0A0W0VMA8_9GAMM</name>
<comment type="caution">
    <text evidence="2">The sequence shown here is derived from an EMBL/GenBank/DDBJ whole genome shotgun (WGS) entry which is preliminary data.</text>
</comment>
<dbReference type="RefSeq" id="WP_058529334.1">
    <property type="nucleotide sequence ID" value="NZ_CAAAHZ010000003.1"/>
</dbReference>
<gene>
    <name evidence="2" type="ORF">Llon_1345</name>
</gene>
<dbReference type="OrthoDB" id="5638924at2"/>
<organism evidence="2 3">
    <name type="scientific">Legionella londiniensis</name>
    <dbReference type="NCBI Taxonomy" id="45068"/>
    <lineage>
        <taxon>Bacteria</taxon>
        <taxon>Pseudomonadati</taxon>
        <taxon>Pseudomonadota</taxon>
        <taxon>Gammaproteobacteria</taxon>
        <taxon>Legionellales</taxon>
        <taxon>Legionellaceae</taxon>
        <taxon>Legionella</taxon>
    </lineage>
</organism>
<proteinExistence type="predicted"/>
<reference evidence="2 3" key="1">
    <citation type="submission" date="2015-11" db="EMBL/GenBank/DDBJ databases">
        <title>Genomic analysis of 38 Legionella species identifies large and diverse effector repertoires.</title>
        <authorList>
            <person name="Burstein D."/>
            <person name="Amaro F."/>
            <person name="Zusman T."/>
            <person name="Lifshitz Z."/>
            <person name="Cohen O."/>
            <person name="Gilbert J.A."/>
            <person name="Pupko T."/>
            <person name="Shuman H.A."/>
            <person name="Segal G."/>
        </authorList>
    </citation>
    <scope>NUCLEOTIDE SEQUENCE [LARGE SCALE GENOMIC DNA]</scope>
    <source>
        <strain evidence="2 3">ATCC 49505</strain>
    </source>
</reference>
<evidence type="ECO:0000256" key="1">
    <source>
        <dbReference type="SAM" id="SignalP"/>
    </source>
</evidence>
<feature type="chain" id="PRO_5006914930" evidence="1">
    <location>
        <begin position="23"/>
        <end position="75"/>
    </location>
</feature>
<feature type="signal peptide" evidence="1">
    <location>
        <begin position="1"/>
        <end position="22"/>
    </location>
</feature>
<protein>
    <submittedName>
        <fullName evidence="2">Uncharacterized protein</fullName>
    </submittedName>
</protein>
<evidence type="ECO:0000313" key="3">
    <source>
        <dbReference type="Proteomes" id="UP000054997"/>
    </source>
</evidence>
<accession>A0A0W0VMA8</accession>
<dbReference type="EMBL" id="LNYK01000016">
    <property type="protein sequence ID" value="KTD21247.1"/>
    <property type="molecule type" value="Genomic_DNA"/>
</dbReference>
<evidence type="ECO:0000313" key="2">
    <source>
        <dbReference type="EMBL" id="KTD21247.1"/>
    </source>
</evidence>
<sequence length="75" mass="8502">MMIKYWMYLLLMLCFSPTPAFALSEEAIDKQKNDQLLCVQERTAQCIDKCKQAGMTDCAGLCEETAKNECRQAGE</sequence>
<dbReference type="Proteomes" id="UP000054997">
    <property type="component" value="Unassembled WGS sequence"/>
</dbReference>
<keyword evidence="3" id="KW-1185">Reference proteome</keyword>
<keyword evidence="1" id="KW-0732">Signal</keyword>
<dbReference type="PATRIC" id="fig|45068.5.peg.1454"/>